<name>A0ABS8BJH7_9NEIS</name>
<feature type="chain" id="PRO_5046507180" evidence="1">
    <location>
        <begin position="20"/>
        <end position="222"/>
    </location>
</feature>
<evidence type="ECO:0000313" key="2">
    <source>
        <dbReference type="EMBL" id="MCB5195888.1"/>
    </source>
</evidence>
<keyword evidence="1" id="KW-0732">Signal</keyword>
<reference evidence="2 3" key="1">
    <citation type="submission" date="2021-10" db="EMBL/GenBank/DDBJ databases">
        <authorList>
            <person name="Chen M."/>
        </authorList>
    </citation>
    <scope>NUCLEOTIDE SEQUENCE [LARGE SCALE GENOMIC DNA]</scope>
    <source>
        <strain evidence="2 3">H3-26</strain>
    </source>
</reference>
<gene>
    <name evidence="2" type="ORF">LG219_06240</name>
</gene>
<sequence length="222" mass="24267">MNQLYPCVCIALLSFPLYAATIQLEEPAGSVLTWSSDSAKVGKFTLYKPIKDSAKCTSDSSRKLQSVVGPIISFMSDFSSDCEGAAHGSAAARFEVFDARTGKELAITSWFSEATILVALKADPIVAKTIKGIQINSLSDLAKKAATECEFSYFDLEHSYAFHHIKGNQVAVRFGLSHGCEVMRGNFTQIGVYLPIPDSLRPWLEKANASGLLMNRMEIKNK</sequence>
<dbReference type="EMBL" id="JAJAWG010000002">
    <property type="protein sequence ID" value="MCB5195888.1"/>
    <property type="molecule type" value="Genomic_DNA"/>
</dbReference>
<dbReference type="RefSeq" id="WP_226763667.1">
    <property type="nucleotide sequence ID" value="NZ_JAJAWG010000002.1"/>
</dbReference>
<protein>
    <submittedName>
        <fullName evidence="2">Uncharacterized protein</fullName>
    </submittedName>
</protein>
<accession>A0ABS8BJH7</accession>
<organism evidence="2 3">
    <name type="scientific">Deefgea salmonis</name>
    <dbReference type="NCBI Taxonomy" id="2875502"/>
    <lineage>
        <taxon>Bacteria</taxon>
        <taxon>Pseudomonadati</taxon>
        <taxon>Pseudomonadota</taxon>
        <taxon>Betaproteobacteria</taxon>
        <taxon>Neisseriales</taxon>
        <taxon>Chitinibacteraceae</taxon>
        <taxon>Deefgea</taxon>
    </lineage>
</organism>
<dbReference type="Proteomes" id="UP001198034">
    <property type="component" value="Unassembled WGS sequence"/>
</dbReference>
<comment type="caution">
    <text evidence="2">The sequence shown here is derived from an EMBL/GenBank/DDBJ whole genome shotgun (WGS) entry which is preliminary data.</text>
</comment>
<evidence type="ECO:0000313" key="3">
    <source>
        <dbReference type="Proteomes" id="UP001198034"/>
    </source>
</evidence>
<feature type="signal peptide" evidence="1">
    <location>
        <begin position="1"/>
        <end position="19"/>
    </location>
</feature>
<proteinExistence type="predicted"/>
<evidence type="ECO:0000256" key="1">
    <source>
        <dbReference type="SAM" id="SignalP"/>
    </source>
</evidence>
<keyword evidence="3" id="KW-1185">Reference proteome</keyword>